<reference evidence="2" key="1">
    <citation type="submission" date="2021-06" db="EMBL/GenBank/DDBJ databases">
        <title>Comparative genomics, transcriptomics and evolutionary studies reveal genomic signatures of adaptation to plant cell wall in hemibiotrophic fungi.</title>
        <authorList>
            <consortium name="DOE Joint Genome Institute"/>
            <person name="Baroncelli R."/>
            <person name="Diaz J.F."/>
            <person name="Benocci T."/>
            <person name="Peng M."/>
            <person name="Battaglia E."/>
            <person name="Haridas S."/>
            <person name="Andreopoulos W."/>
            <person name="Labutti K."/>
            <person name="Pangilinan J."/>
            <person name="Floch G.L."/>
            <person name="Makela M.R."/>
            <person name="Henrissat B."/>
            <person name="Grigoriev I.V."/>
            <person name="Crouch J.A."/>
            <person name="De Vries R.P."/>
            <person name="Sukno S.A."/>
            <person name="Thon M.R."/>
        </authorList>
    </citation>
    <scope>NUCLEOTIDE SEQUENCE</scope>
    <source>
        <strain evidence="2">MAFF235873</strain>
    </source>
</reference>
<evidence type="ECO:0000313" key="2">
    <source>
        <dbReference type="EMBL" id="KAK2034207.1"/>
    </source>
</evidence>
<dbReference type="EMBL" id="MU842816">
    <property type="protein sequence ID" value="KAK2034207.1"/>
    <property type="molecule type" value="Genomic_DNA"/>
</dbReference>
<keyword evidence="1" id="KW-0472">Membrane</keyword>
<keyword evidence="1" id="KW-1133">Transmembrane helix</keyword>
<accession>A0AAD9HTT7</accession>
<feature type="transmembrane region" description="Helical" evidence="1">
    <location>
        <begin position="15"/>
        <end position="34"/>
    </location>
</feature>
<sequence>MASSPLPLGTQTSAIPRYSTTLMLTFLGILFQVIRPIPLVWLGRLVALPGQCTLHSRKGQFE</sequence>
<keyword evidence="1" id="KW-0812">Transmembrane</keyword>
<evidence type="ECO:0000256" key="1">
    <source>
        <dbReference type="SAM" id="Phobius"/>
    </source>
</evidence>
<name>A0AAD9HTT7_9PEZI</name>
<protein>
    <submittedName>
        <fullName evidence="2">Uncharacterized protein</fullName>
    </submittedName>
</protein>
<keyword evidence="3" id="KW-1185">Reference proteome</keyword>
<gene>
    <name evidence="2" type="ORF">LX32DRAFT_634615</name>
</gene>
<dbReference type="Proteomes" id="UP001232148">
    <property type="component" value="Unassembled WGS sequence"/>
</dbReference>
<proteinExistence type="predicted"/>
<evidence type="ECO:0000313" key="3">
    <source>
        <dbReference type="Proteomes" id="UP001232148"/>
    </source>
</evidence>
<comment type="caution">
    <text evidence="2">The sequence shown here is derived from an EMBL/GenBank/DDBJ whole genome shotgun (WGS) entry which is preliminary data.</text>
</comment>
<dbReference type="AlphaFoldDB" id="A0AAD9HTT7"/>
<organism evidence="2 3">
    <name type="scientific">Colletotrichum zoysiae</name>
    <dbReference type="NCBI Taxonomy" id="1216348"/>
    <lineage>
        <taxon>Eukaryota</taxon>
        <taxon>Fungi</taxon>
        <taxon>Dikarya</taxon>
        <taxon>Ascomycota</taxon>
        <taxon>Pezizomycotina</taxon>
        <taxon>Sordariomycetes</taxon>
        <taxon>Hypocreomycetidae</taxon>
        <taxon>Glomerellales</taxon>
        <taxon>Glomerellaceae</taxon>
        <taxon>Colletotrichum</taxon>
        <taxon>Colletotrichum graminicola species complex</taxon>
    </lineage>
</organism>